<dbReference type="Proteomes" id="UP001642360">
    <property type="component" value="Unassembled WGS sequence"/>
</dbReference>
<dbReference type="Pfam" id="PF03140">
    <property type="entry name" value="DUF247"/>
    <property type="match status" value="1"/>
</dbReference>
<reference evidence="3 4" key="1">
    <citation type="submission" date="2024-02" db="EMBL/GenBank/DDBJ databases">
        <authorList>
            <person name="Vignale AGUSTIN F."/>
            <person name="Sosa J E."/>
            <person name="Modenutti C."/>
        </authorList>
    </citation>
    <scope>NUCLEOTIDE SEQUENCE [LARGE SCALE GENOMIC DNA]</scope>
</reference>
<evidence type="ECO:0000256" key="1">
    <source>
        <dbReference type="SAM" id="MobiDB-lite"/>
    </source>
</evidence>
<protein>
    <submittedName>
        <fullName evidence="3">Uncharacterized protein</fullName>
    </submittedName>
</protein>
<evidence type="ECO:0000313" key="4">
    <source>
        <dbReference type="Proteomes" id="UP001642360"/>
    </source>
</evidence>
<evidence type="ECO:0000256" key="2">
    <source>
        <dbReference type="SAM" id="Phobius"/>
    </source>
</evidence>
<evidence type="ECO:0000313" key="3">
    <source>
        <dbReference type="EMBL" id="CAK9177153.1"/>
    </source>
</evidence>
<dbReference type="PANTHER" id="PTHR31170">
    <property type="entry name" value="BNAC04G53230D PROTEIN"/>
    <property type="match status" value="1"/>
</dbReference>
<dbReference type="InterPro" id="IPR004158">
    <property type="entry name" value="DUF247_pln"/>
</dbReference>
<dbReference type="PANTHER" id="PTHR31170:SF25">
    <property type="entry name" value="BNAA09G04570D PROTEIN"/>
    <property type="match status" value="1"/>
</dbReference>
<feature type="transmembrane region" description="Helical" evidence="2">
    <location>
        <begin position="449"/>
        <end position="470"/>
    </location>
</feature>
<keyword evidence="2" id="KW-0472">Membrane</keyword>
<proteinExistence type="predicted"/>
<keyword evidence="4" id="KW-1185">Reference proteome</keyword>
<keyword evidence="2" id="KW-1133">Transmembrane helix</keyword>
<sequence>MPEIESSNNQGGVGQWIIQSGGNSDVILPATVPKVQVEIEDADKWIISVMEDGGRKSEANPFEQKKLQKVIPELRNNKEFEGFYDPKIVSFGPYHHGKPELQEAEKLKAAVAFDFINHSGMDPQEFYKKIVDFVVIIRDCYLPGSTDAYDDVAFARMMFLDGCFLLGYIDNYMNRGMSVVTMLGNTLGFGRLGMFFGDFILLENQLPFLVIQALMSIRYPDDEGEKMIDNFLHSSYAPRMANKKQESQDEQRQPLHLLELVRQKYLSHSHHKANGGRKKGKNSSSTTSKASDHSFGSAIELKAKGIHFKSSGISCLTDISFTSSFGYGQLTLPPIVSSHQSKVLFLNMMAHELAPNTSTGWEVCSYIYFMNSLISGADDVIELRSHNIIHNFLDSNEGVAKFFNTMASAALFPNFDIIEDVCDQIEEHYNSKTKTWVAQVLHDHFSTPWAALAFLAALLVIFLTSTQTYFQVFPRPAN</sequence>
<keyword evidence="2" id="KW-0812">Transmembrane</keyword>
<dbReference type="EMBL" id="CAUOFW020006979">
    <property type="protein sequence ID" value="CAK9177153.1"/>
    <property type="molecule type" value="Genomic_DNA"/>
</dbReference>
<accession>A0ABC8UAL1</accession>
<gene>
    <name evidence="3" type="ORF">ILEXP_LOCUS47021</name>
</gene>
<feature type="region of interest" description="Disordered" evidence="1">
    <location>
        <begin position="267"/>
        <end position="292"/>
    </location>
</feature>
<name>A0ABC8UAL1_9AQUA</name>
<organism evidence="3 4">
    <name type="scientific">Ilex paraguariensis</name>
    <name type="common">yerba mate</name>
    <dbReference type="NCBI Taxonomy" id="185542"/>
    <lineage>
        <taxon>Eukaryota</taxon>
        <taxon>Viridiplantae</taxon>
        <taxon>Streptophyta</taxon>
        <taxon>Embryophyta</taxon>
        <taxon>Tracheophyta</taxon>
        <taxon>Spermatophyta</taxon>
        <taxon>Magnoliopsida</taxon>
        <taxon>eudicotyledons</taxon>
        <taxon>Gunneridae</taxon>
        <taxon>Pentapetalae</taxon>
        <taxon>asterids</taxon>
        <taxon>campanulids</taxon>
        <taxon>Aquifoliales</taxon>
        <taxon>Aquifoliaceae</taxon>
        <taxon>Ilex</taxon>
    </lineage>
</organism>
<feature type="compositionally biased region" description="Basic residues" evidence="1">
    <location>
        <begin position="267"/>
        <end position="281"/>
    </location>
</feature>
<comment type="caution">
    <text evidence="3">The sequence shown here is derived from an EMBL/GenBank/DDBJ whole genome shotgun (WGS) entry which is preliminary data.</text>
</comment>
<dbReference type="AlphaFoldDB" id="A0ABC8UAL1"/>